<dbReference type="EMBL" id="MHDA01000013">
    <property type="protein sequence ID" value="OGY32606.1"/>
    <property type="molecule type" value="Genomic_DNA"/>
</dbReference>
<organism evidence="1 2">
    <name type="scientific">Candidatus Woykebacteria bacterium RIFCSPLOWO2_01_FULL_41_12</name>
    <dbReference type="NCBI Taxonomy" id="1802604"/>
    <lineage>
        <taxon>Bacteria</taxon>
        <taxon>Candidatus Woykeibacteriota</taxon>
    </lineage>
</organism>
<accession>A0A1G1WXW3</accession>
<proteinExistence type="predicted"/>
<name>A0A1G1WXW3_9BACT</name>
<dbReference type="AlphaFoldDB" id="A0A1G1WXW3"/>
<comment type="caution">
    <text evidence="1">The sequence shown here is derived from an EMBL/GenBank/DDBJ whole genome shotgun (WGS) entry which is preliminary data.</text>
</comment>
<evidence type="ECO:0000313" key="2">
    <source>
        <dbReference type="Proteomes" id="UP000179279"/>
    </source>
</evidence>
<evidence type="ECO:0000313" key="1">
    <source>
        <dbReference type="EMBL" id="OGY32606.1"/>
    </source>
</evidence>
<gene>
    <name evidence="1" type="ORF">A3A57_01210</name>
</gene>
<dbReference type="Proteomes" id="UP000179279">
    <property type="component" value="Unassembled WGS sequence"/>
</dbReference>
<sequence>MDKVVLQSLSSDLKRITLSIQRNSASSTARFNQEAANWLREALEKTEDKNIKNLLEKVRSVLEQKDDLKKAEDCLMYSTLLQNRSL</sequence>
<protein>
    <submittedName>
        <fullName evidence="1">Uncharacterized protein</fullName>
    </submittedName>
</protein>
<reference evidence="1 2" key="1">
    <citation type="journal article" date="2016" name="Nat. Commun.">
        <title>Thousands of microbial genomes shed light on interconnected biogeochemical processes in an aquifer system.</title>
        <authorList>
            <person name="Anantharaman K."/>
            <person name="Brown C.T."/>
            <person name="Hug L.A."/>
            <person name="Sharon I."/>
            <person name="Castelle C.J."/>
            <person name="Probst A.J."/>
            <person name="Thomas B.C."/>
            <person name="Singh A."/>
            <person name="Wilkins M.J."/>
            <person name="Karaoz U."/>
            <person name="Brodie E.L."/>
            <person name="Williams K.H."/>
            <person name="Hubbard S.S."/>
            <person name="Banfield J.F."/>
        </authorList>
    </citation>
    <scope>NUCLEOTIDE SEQUENCE [LARGE SCALE GENOMIC DNA]</scope>
</reference>